<sequence>MAEDSPSCSATADLKSQRLHEQPQSPVFPIPVQACNFQLLHEEGPQFSACERRTEHYTAFTQQTQGVRFSKAEDDGMEMNCQAGRLNPDTSPHARPNSMASNIQLHLPIDSMSQPVPASNPGTGMPTARYFPGSSHLVVVDGVGVQPQWGTDHPSLLSCWYEQPRLRPSTTFQHSIWQSHRTCQHAPAGTLVQHPHFHSNCWYPAFPLLNINHQSPLVIPNTNAAMTSSERVAPRLWGVSSPVYPVPAHGPGPVPSPRVPLASCPTPHKLSALFSPPRETNGSSVSYSSGLQQSAESAFGYVKHESQEATNVHGQATRGSSFPVIPSPPIQPFFPQIVAREQQLGAPSTEADHWEGKSIHARHHCHVENDDSSLGQSKSSAVCTTATSDRSAVNCFQDCPENPSLFRSSVSAPSSMKCEGWIKGPVNCTMQTSLRQPEVYLGSSPHLVVLSPALNAYTANSPGLICSPVNEEYIWNSLQSGQHSRETKTSDPSKTTNDFSSLPSSGRETVAVASEGRTTPQRPCGKGHWGIADDRLLIKLVNTYGTRRWSLIATFMSNRLGKQCRERWVNHLQPNIKKEDWTHEEEQLLVRAHAAFGNKWSVIAKMLPGRTDNSIKNHWHAALRKKGRHGPFRPSLLRDYIQRQTGVTARGAKTQNAASLDLPSSVSDESVSQSAGDIGSQRHDLQTGSNLR</sequence>
<feature type="compositionally biased region" description="Polar residues" evidence="3">
    <location>
        <begin position="492"/>
        <end position="507"/>
    </location>
</feature>
<dbReference type="SMART" id="SM00717">
    <property type="entry name" value="SANT"/>
    <property type="match status" value="2"/>
</dbReference>
<dbReference type="PROSITE" id="PS50090">
    <property type="entry name" value="MYB_LIKE"/>
    <property type="match status" value="2"/>
</dbReference>
<feature type="domain" description="Myb-like" evidence="4">
    <location>
        <begin position="573"/>
        <end position="623"/>
    </location>
</feature>
<dbReference type="Pfam" id="PF00249">
    <property type="entry name" value="Myb_DNA-binding"/>
    <property type="match status" value="2"/>
</dbReference>
<organism evidence="6 7">
    <name type="scientific">Marchantia polymorpha subsp. ruderalis</name>
    <dbReference type="NCBI Taxonomy" id="1480154"/>
    <lineage>
        <taxon>Eukaryota</taxon>
        <taxon>Viridiplantae</taxon>
        <taxon>Streptophyta</taxon>
        <taxon>Embryophyta</taxon>
        <taxon>Marchantiophyta</taxon>
        <taxon>Marchantiopsida</taxon>
        <taxon>Marchantiidae</taxon>
        <taxon>Marchantiales</taxon>
        <taxon>Marchantiaceae</taxon>
        <taxon>Marchantia</taxon>
    </lineage>
</organism>
<evidence type="ECO:0000313" key="6">
    <source>
        <dbReference type="EMBL" id="OAE34819.1"/>
    </source>
</evidence>
<gene>
    <name evidence="6" type="ORF">AXG93_2528s1860</name>
</gene>
<dbReference type="GO" id="GO:0000981">
    <property type="term" value="F:DNA-binding transcription factor activity, RNA polymerase II-specific"/>
    <property type="evidence" value="ECO:0007669"/>
    <property type="project" value="TreeGrafter"/>
</dbReference>
<feature type="domain" description="HTH myb-type" evidence="5">
    <location>
        <begin position="573"/>
        <end position="627"/>
    </location>
</feature>
<dbReference type="InterPro" id="IPR017930">
    <property type="entry name" value="Myb_dom"/>
</dbReference>
<dbReference type="PROSITE" id="PS51294">
    <property type="entry name" value="HTH_MYB"/>
    <property type="match status" value="2"/>
</dbReference>
<dbReference type="GO" id="GO:0005634">
    <property type="term" value="C:nucleus"/>
    <property type="evidence" value="ECO:0007669"/>
    <property type="project" value="TreeGrafter"/>
</dbReference>
<proteinExistence type="predicted"/>
<dbReference type="Gene3D" id="1.10.10.60">
    <property type="entry name" value="Homeodomain-like"/>
    <property type="match status" value="2"/>
</dbReference>
<feature type="region of interest" description="Disordered" evidence="3">
    <location>
        <begin position="480"/>
        <end position="525"/>
    </location>
</feature>
<protein>
    <submittedName>
        <fullName evidence="6">Uncharacterized protein</fullName>
    </submittedName>
</protein>
<keyword evidence="1" id="KW-0677">Repeat</keyword>
<feature type="compositionally biased region" description="Low complexity" evidence="3">
    <location>
        <begin position="659"/>
        <end position="674"/>
    </location>
</feature>
<dbReference type="InterPro" id="IPR009057">
    <property type="entry name" value="Homeodomain-like_sf"/>
</dbReference>
<evidence type="ECO:0000256" key="2">
    <source>
        <dbReference type="ARBA" id="ARBA00023125"/>
    </source>
</evidence>
<dbReference type="SUPFAM" id="SSF46689">
    <property type="entry name" value="Homeodomain-like"/>
    <property type="match status" value="1"/>
</dbReference>
<keyword evidence="2" id="KW-0238">DNA-binding</keyword>
<dbReference type="InterPro" id="IPR001005">
    <property type="entry name" value="SANT/Myb"/>
</dbReference>
<feature type="region of interest" description="Disordered" evidence="3">
    <location>
        <begin position="647"/>
        <end position="692"/>
    </location>
</feature>
<dbReference type="InterPro" id="IPR050560">
    <property type="entry name" value="MYB_TF"/>
</dbReference>
<dbReference type="CDD" id="cd00167">
    <property type="entry name" value="SANT"/>
    <property type="match status" value="2"/>
</dbReference>
<evidence type="ECO:0000259" key="5">
    <source>
        <dbReference type="PROSITE" id="PS51294"/>
    </source>
</evidence>
<feature type="domain" description="Myb-like" evidence="4">
    <location>
        <begin position="526"/>
        <end position="572"/>
    </location>
</feature>
<dbReference type="PANTHER" id="PTHR45614:SF285">
    <property type="entry name" value="TRANSCRIPTION FACTOR MYB98"/>
    <property type="match status" value="1"/>
</dbReference>
<evidence type="ECO:0000256" key="1">
    <source>
        <dbReference type="ARBA" id="ARBA00022737"/>
    </source>
</evidence>
<dbReference type="PANTHER" id="PTHR45614">
    <property type="entry name" value="MYB PROTEIN-RELATED"/>
    <property type="match status" value="1"/>
</dbReference>
<feature type="domain" description="HTH myb-type" evidence="5">
    <location>
        <begin position="526"/>
        <end position="572"/>
    </location>
</feature>
<name>A0A176WP20_MARPO</name>
<keyword evidence="7" id="KW-1185">Reference proteome</keyword>
<feature type="compositionally biased region" description="Polar residues" evidence="3">
    <location>
        <begin position="647"/>
        <end position="658"/>
    </location>
</feature>
<dbReference type="EMBL" id="LVLJ01000312">
    <property type="protein sequence ID" value="OAE34819.1"/>
    <property type="molecule type" value="Genomic_DNA"/>
</dbReference>
<dbReference type="FunFam" id="1.10.10.60:FF:000010">
    <property type="entry name" value="Transcriptional activator Myb isoform A"/>
    <property type="match status" value="1"/>
</dbReference>
<reference evidence="6" key="1">
    <citation type="submission" date="2016-03" db="EMBL/GenBank/DDBJ databases">
        <title>Mechanisms controlling the formation of the plant cell surface in tip-growing cells are functionally conserved among land plants.</title>
        <authorList>
            <person name="Honkanen S."/>
            <person name="Jones V.A."/>
            <person name="Morieri G."/>
            <person name="Champion C."/>
            <person name="Hetherington A.J."/>
            <person name="Kelly S."/>
            <person name="Saint-Marcoux D."/>
            <person name="Proust H."/>
            <person name="Prescott H."/>
            <person name="Dolan L."/>
        </authorList>
    </citation>
    <scope>NUCLEOTIDE SEQUENCE [LARGE SCALE GENOMIC DNA]</scope>
    <source>
        <tissue evidence="6">Whole gametophyte</tissue>
    </source>
</reference>
<dbReference type="GO" id="GO:0000978">
    <property type="term" value="F:RNA polymerase II cis-regulatory region sequence-specific DNA binding"/>
    <property type="evidence" value="ECO:0007669"/>
    <property type="project" value="TreeGrafter"/>
</dbReference>
<feature type="compositionally biased region" description="Polar residues" evidence="3">
    <location>
        <begin position="1"/>
        <end position="10"/>
    </location>
</feature>
<evidence type="ECO:0000313" key="7">
    <source>
        <dbReference type="Proteomes" id="UP000077202"/>
    </source>
</evidence>
<feature type="region of interest" description="Disordered" evidence="3">
    <location>
        <begin position="1"/>
        <end position="25"/>
    </location>
</feature>
<comment type="caution">
    <text evidence="6">The sequence shown here is derived from an EMBL/GenBank/DDBJ whole genome shotgun (WGS) entry which is preliminary data.</text>
</comment>
<evidence type="ECO:0000259" key="4">
    <source>
        <dbReference type="PROSITE" id="PS50090"/>
    </source>
</evidence>
<dbReference type="AlphaFoldDB" id="A0A176WP20"/>
<dbReference type="Proteomes" id="UP000077202">
    <property type="component" value="Unassembled WGS sequence"/>
</dbReference>
<accession>A0A176WP20</accession>
<evidence type="ECO:0000256" key="3">
    <source>
        <dbReference type="SAM" id="MobiDB-lite"/>
    </source>
</evidence>